<feature type="domain" description="UPAR/Ly6" evidence="5">
    <location>
        <begin position="206"/>
        <end position="296"/>
    </location>
</feature>
<dbReference type="Gene3D" id="2.10.60.10">
    <property type="entry name" value="CD59"/>
    <property type="match status" value="3"/>
</dbReference>
<reference evidence="7 8" key="1">
    <citation type="submission" date="2025-04" db="UniProtKB">
        <authorList>
            <consortium name="RefSeq"/>
        </authorList>
    </citation>
    <scope>IDENTIFICATION</scope>
    <source>
        <tissue evidence="7 8">Blood</tissue>
    </source>
</reference>
<keyword evidence="4" id="KW-0732">Signal</keyword>
<dbReference type="Pfam" id="PF00021">
    <property type="entry name" value="UPAR_LY6"/>
    <property type="match status" value="3"/>
</dbReference>
<evidence type="ECO:0000256" key="1">
    <source>
        <dbReference type="ARBA" id="ARBA00004613"/>
    </source>
</evidence>
<evidence type="ECO:0000256" key="2">
    <source>
        <dbReference type="ARBA" id="ARBA00022525"/>
    </source>
</evidence>
<name>A0AA97LL31_EUBMA</name>
<proteinExistence type="predicted"/>
<keyword evidence="3" id="KW-1015">Disulfide bond</keyword>
<evidence type="ECO:0000313" key="6">
    <source>
        <dbReference type="Proteomes" id="UP001190640"/>
    </source>
</evidence>
<dbReference type="InterPro" id="IPR050918">
    <property type="entry name" value="CNF-like_PLA2_Inhibitor"/>
</dbReference>
<protein>
    <submittedName>
        <fullName evidence="7 8">Urokinase plasminogen activator surface receptor-like</fullName>
    </submittedName>
</protein>
<evidence type="ECO:0000259" key="5">
    <source>
        <dbReference type="SMART" id="SM00134"/>
    </source>
</evidence>
<accession>A0AA97LL31</accession>
<dbReference type="InterPro" id="IPR016054">
    <property type="entry name" value="LY6_UPA_recep-like"/>
</dbReference>
<evidence type="ECO:0000256" key="4">
    <source>
        <dbReference type="SAM" id="SignalP"/>
    </source>
</evidence>
<feature type="chain" id="PRO_5044705693" evidence="4">
    <location>
        <begin position="20"/>
        <end position="312"/>
    </location>
</feature>
<evidence type="ECO:0000313" key="8">
    <source>
        <dbReference type="RefSeq" id="XP_054855752.1"/>
    </source>
</evidence>
<dbReference type="GeneID" id="129343522"/>
<evidence type="ECO:0000256" key="3">
    <source>
        <dbReference type="ARBA" id="ARBA00023157"/>
    </source>
</evidence>
<dbReference type="RefSeq" id="XP_054855752.1">
    <property type="nucleotide sequence ID" value="XM_054999777.1"/>
</dbReference>
<evidence type="ECO:0000313" key="7">
    <source>
        <dbReference type="RefSeq" id="XP_054855751.1"/>
    </source>
</evidence>
<dbReference type="RefSeq" id="XP_054855751.1">
    <property type="nucleotide sequence ID" value="XM_054999776.1"/>
</dbReference>
<dbReference type="SMART" id="SM00134">
    <property type="entry name" value="LU"/>
    <property type="match status" value="2"/>
</dbReference>
<sequence>MKTGVSLVVLTFWLVLANSLKCHKCLNRQGNCSETEVEVCKPGQDSCFFEIKRFTGLNADTAKQGCGRSNYCRHYPGGFRGFLFRRMHCCSTDLCLPVTYHASSEGSKNGVECQSCIGNATECGQNAPSEPCIGTQDTCVQISQRFLPGEGLEPIIKGCGNDSFKDVQVVYQIGNNFAYVDQKVCKGSNCNNRTYSVIPAGDPNGLQCYTCQDTGLGECTRDKLQLLNCTGVMDRCVHVRNQENRSVTIQKGCGTQTMCTAYLEIYHPLIWMDSFAECCKTSFCNRAAGPSAPERLPGMVALALLLARMAWK</sequence>
<feature type="domain" description="UPAR/Ly6" evidence="5">
    <location>
        <begin position="20"/>
        <end position="103"/>
    </location>
</feature>
<gene>
    <name evidence="7 8" type="primary">LOC129343522</name>
</gene>
<dbReference type="AlphaFoldDB" id="A0AA97LL31"/>
<comment type="subcellular location">
    <subcellularLocation>
        <location evidence="1">Secreted</location>
    </subcellularLocation>
</comment>
<dbReference type="PANTHER" id="PTHR20914">
    <property type="entry name" value="LY6/PLAUR DOMAIN-CONTAINING PROTEIN 8"/>
    <property type="match status" value="1"/>
</dbReference>
<dbReference type="PANTHER" id="PTHR20914:SF24">
    <property type="entry name" value="LYMPHOCYTE ANTIGEN 6 FAMILY MEMBER M2-RELATED"/>
    <property type="match status" value="1"/>
</dbReference>
<dbReference type="SUPFAM" id="SSF57302">
    <property type="entry name" value="Snake toxin-like"/>
    <property type="match status" value="3"/>
</dbReference>
<feature type="signal peptide" evidence="4">
    <location>
        <begin position="1"/>
        <end position="19"/>
    </location>
</feature>
<keyword evidence="6" id="KW-1185">Reference proteome</keyword>
<dbReference type="Proteomes" id="UP001190640">
    <property type="component" value="Chromosome 15"/>
</dbReference>
<dbReference type="GO" id="GO:0005576">
    <property type="term" value="C:extracellular region"/>
    <property type="evidence" value="ECO:0007669"/>
    <property type="project" value="UniProtKB-SubCell"/>
</dbReference>
<keyword evidence="2" id="KW-0964">Secreted</keyword>
<dbReference type="InterPro" id="IPR045860">
    <property type="entry name" value="Snake_toxin-like_sf"/>
</dbReference>
<organism evidence="6 8">
    <name type="scientific">Eublepharis macularius</name>
    <name type="common">Leopard gecko</name>
    <name type="synonym">Cyrtodactylus macularius</name>
    <dbReference type="NCBI Taxonomy" id="481883"/>
    <lineage>
        <taxon>Eukaryota</taxon>
        <taxon>Metazoa</taxon>
        <taxon>Chordata</taxon>
        <taxon>Craniata</taxon>
        <taxon>Vertebrata</taxon>
        <taxon>Euteleostomi</taxon>
        <taxon>Lepidosauria</taxon>
        <taxon>Squamata</taxon>
        <taxon>Bifurcata</taxon>
        <taxon>Gekkota</taxon>
        <taxon>Eublepharidae</taxon>
        <taxon>Eublepharinae</taxon>
        <taxon>Eublepharis</taxon>
    </lineage>
</organism>
<dbReference type="KEGG" id="emc:129343522"/>